<organism evidence="1 2">
    <name type="scientific">Castanea mollissima</name>
    <name type="common">Chinese chestnut</name>
    <dbReference type="NCBI Taxonomy" id="60419"/>
    <lineage>
        <taxon>Eukaryota</taxon>
        <taxon>Viridiplantae</taxon>
        <taxon>Streptophyta</taxon>
        <taxon>Embryophyta</taxon>
        <taxon>Tracheophyta</taxon>
        <taxon>Spermatophyta</taxon>
        <taxon>Magnoliopsida</taxon>
        <taxon>eudicotyledons</taxon>
        <taxon>Gunneridae</taxon>
        <taxon>Pentapetalae</taxon>
        <taxon>rosids</taxon>
        <taxon>fabids</taxon>
        <taxon>Fagales</taxon>
        <taxon>Fagaceae</taxon>
        <taxon>Castanea</taxon>
    </lineage>
</organism>
<keyword evidence="2" id="KW-1185">Reference proteome</keyword>
<dbReference type="PANTHER" id="PTHR36795:SF2">
    <property type="entry name" value="OS01G0938400 PROTEIN"/>
    <property type="match status" value="1"/>
</dbReference>
<accession>A0A8J4QI42</accession>
<name>A0A8J4QI42_9ROSI</name>
<protein>
    <submittedName>
        <fullName evidence="1">Uncharacterized protein</fullName>
    </submittedName>
</protein>
<evidence type="ECO:0000313" key="1">
    <source>
        <dbReference type="EMBL" id="KAF3954345.1"/>
    </source>
</evidence>
<dbReference type="EMBL" id="JRKL02003735">
    <property type="protein sequence ID" value="KAF3954345.1"/>
    <property type="molecule type" value="Genomic_DNA"/>
</dbReference>
<proteinExistence type="predicted"/>
<dbReference type="OrthoDB" id="1932414at2759"/>
<gene>
    <name evidence="1" type="ORF">CMV_020292</name>
</gene>
<comment type="caution">
    <text evidence="1">The sequence shown here is derived from an EMBL/GenBank/DDBJ whole genome shotgun (WGS) entry which is preliminary data.</text>
</comment>
<evidence type="ECO:0000313" key="2">
    <source>
        <dbReference type="Proteomes" id="UP000737018"/>
    </source>
</evidence>
<dbReference type="AlphaFoldDB" id="A0A8J4QI42"/>
<reference evidence="1" key="1">
    <citation type="submission" date="2020-03" db="EMBL/GenBank/DDBJ databases">
        <title>Castanea mollissima Vanexum genome sequencing.</title>
        <authorList>
            <person name="Staton M."/>
        </authorList>
    </citation>
    <scope>NUCLEOTIDE SEQUENCE</scope>
    <source>
        <tissue evidence="1">Leaf</tissue>
    </source>
</reference>
<sequence>MSVTEMTSLTKFLPYQRLGHDDGFDDEEIGERYVGKSRSWFRSKRVPIRRRFKLKVPSLRRFLRRKVRLLSSVRLSFAKALKRFKESQAHFGDIFAGNYLFVQINPTSLKCRKKGHDLNGLSSRFQLGSYGMSTCLQLIAVYKNRKWKERGKKPRTKKQPTH</sequence>
<dbReference type="PANTHER" id="PTHR36795">
    <property type="entry name" value="OS01G0938400 PROTEIN"/>
    <property type="match status" value="1"/>
</dbReference>
<dbReference type="Proteomes" id="UP000737018">
    <property type="component" value="Unassembled WGS sequence"/>
</dbReference>